<dbReference type="Pfam" id="PF02566">
    <property type="entry name" value="OsmC"/>
    <property type="match status" value="1"/>
</dbReference>
<dbReference type="PANTHER" id="PTHR33797">
    <property type="entry name" value="ORGANIC HYDROPEROXIDE RESISTANCE PROTEIN-LIKE"/>
    <property type="match status" value="1"/>
</dbReference>
<dbReference type="SUPFAM" id="SSF82784">
    <property type="entry name" value="OsmC-like"/>
    <property type="match status" value="1"/>
</dbReference>
<name>A0A316USY0_9BASI</name>
<dbReference type="PANTHER" id="PTHR33797:SF2">
    <property type="entry name" value="ORGANIC HYDROPEROXIDE RESISTANCE PROTEIN-LIKE"/>
    <property type="match status" value="1"/>
</dbReference>
<keyword evidence="3" id="KW-1185">Reference proteome</keyword>
<dbReference type="GO" id="GO:0006979">
    <property type="term" value="P:response to oxidative stress"/>
    <property type="evidence" value="ECO:0007669"/>
    <property type="project" value="InterPro"/>
</dbReference>
<sequence length="180" mass="18880">MIAARTPTLLRASLRTASQVTPRVGQASIPAARSITNLAKKQYTAHGRAEGKGRDGHALLVGDQVGLEVSLGLPKELGGNGAGNNPEELFSLAYSSCFLSALQLVARNAKEQLPSDTSVDALVHIGPPEGSEGFAIAVDLTIKSSLSDKNKLQSLVDQAHQVCPYSNATRNNVPVSINVQ</sequence>
<reference evidence="2 3" key="1">
    <citation type="journal article" date="2018" name="Mol. Biol. Evol.">
        <title>Broad Genomic Sampling Reveals a Smut Pathogenic Ancestry of the Fungal Clade Ustilaginomycotina.</title>
        <authorList>
            <person name="Kijpornyongpan T."/>
            <person name="Mondo S.J."/>
            <person name="Barry K."/>
            <person name="Sandor L."/>
            <person name="Lee J."/>
            <person name="Lipzen A."/>
            <person name="Pangilinan J."/>
            <person name="LaButti K."/>
            <person name="Hainaut M."/>
            <person name="Henrissat B."/>
            <person name="Grigoriev I.V."/>
            <person name="Spatafora J.W."/>
            <person name="Aime M.C."/>
        </authorList>
    </citation>
    <scope>NUCLEOTIDE SEQUENCE [LARGE SCALE GENOMIC DNA]</scope>
    <source>
        <strain evidence="2 3">MCA 5214</strain>
    </source>
</reference>
<gene>
    <name evidence="2" type="ORF">BDZ90DRAFT_231389</name>
</gene>
<comment type="similarity">
    <text evidence="1">Belongs to the OsmC/Ohr family.</text>
</comment>
<dbReference type="EMBL" id="KZ819665">
    <property type="protein sequence ID" value="PWN28406.1"/>
    <property type="molecule type" value="Genomic_DNA"/>
</dbReference>
<dbReference type="InterPro" id="IPR003718">
    <property type="entry name" value="OsmC/Ohr_fam"/>
</dbReference>
<dbReference type="GeneID" id="37027666"/>
<evidence type="ECO:0000256" key="1">
    <source>
        <dbReference type="ARBA" id="ARBA00007378"/>
    </source>
</evidence>
<evidence type="ECO:0000313" key="3">
    <source>
        <dbReference type="Proteomes" id="UP000245884"/>
    </source>
</evidence>
<accession>A0A316USY0</accession>
<dbReference type="RefSeq" id="XP_025363018.1">
    <property type="nucleotide sequence ID" value="XM_025505843.1"/>
</dbReference>
<proteinExistence type="inferred from homology"/>
<organism evidence="2 3">
    <name type="scientific">Jaminaea rosea</name>
    <dbReference type="NCBI Taxonomy" id="1569628"/>
    <lineage>
        <taxon>Eukaryota</taxon>
        <taxon>Fungi</taxon>
        <taxon>Dikarya</taxon>
        <taxon>Basidiomycota</taxon>
        <taxon>Ustilaginomycotina</taxon>
        <taxon>Exobasidiomycetes</taxon>
        <taxon>Microstromatales</taxon>
        <taxon>Microstromatales incertae sedis</taxon>
        <taxon>Jaminaea</taxon>
    </lineage>
</organism>
<dbReference type="InterPro" id="IPR015946">
    <property type="entry name" value="KH_dom-like_a/b"/>
</dbReference>
<dbReference type="NCBIfam" id="TIGR03561">
    <property type="entry name" value="organ_hyd_perox"/>
    <property type="match status" value="1"/>
</dbReference>
<dbReference type="Gene3D" id="3.30.300.20">
    <property type="match status" value="1"/>
</dbReference>
<dbReference type="OrthoDB" id="60422at2759"/>
<dbReference type="Proteomes" id="UP000245884">
    <property type="component" value="Unassembled WGS sequence"/>
</dbReference>
<dbReference type="InterPro" id="IPR019953">
    <property type="entry name" value="OHR"/>
</dbReference>
<protein>
    <submittedName>
        <fullName evidence="2">Organic hydroperoxide resistance protein</fullName>
    </submittedName>
</protein>
<dbReference type="InterPro" id="IPR036102">
    <property type="entry name" value="OsmC/Ohrsf"/>
</dbReference>
<dbReference type="Gene3D" id="2.20.25.10">
    <property type="match status" value="1"/>
</dbReference>
<evidence type="ECO:0000313" key="2">
    <source>
        <dbReference type="EMBL" id="PWN28406.1"/>
    </source>
</evidence>
<dbReference type="AlphaFoldDB" id="A0A316USY0"/>